<evidence type="ECO:0000313" key="2">
    <source>
        <dbReference type="Proteomes" id="UP000219494"/>
    </source>
</evidence>
<dbReference type="AlphaFoldDB" id="A0A285R350"/>
<name>A0A285R350_9SPHN</name>
<protein>
    <submittedName>
        <fullName evidence="1">Uncharacterized protein</fullName>
    </submittedName>
</protein>
<dbReference type="EMBL" id="OBMI01000004">
    <property type="protein sequence ID" value="SOB88304.1"/>
    <property type="molecule type" value="Genomic_DNA"/>
</dbReference>
<reference evidence="1 2" key="1">
    <citation type="submission" date="2017-07" db="EMBL/GenBank/DDBJ databases">
        <authorList>
            <person name="Sun Z.S."/>
            <person name="Albrecht U."/>
            <person name="Echele G."/>
            <person name="Lee C.C."/>
        </authorList>
    </citation>
    <scope>NUCLEOTIDE SEQUENCE [LARGE SCALE GENOMIC DNA]</scope>
    <source>
        <strain evidence="1 2">CGMCC 1.12672</strain>
    </source>
</reference>
<sequence>MEQAPPSFTLQYSAVEALLAELHAISPTGRTALRARLKHLKRLGFPDGVNTGSGRPAGYGIGPLLSLLIAFDLLQLGLTPERAIGLLRSDGYVVVQAAGFCSRHLTRERTVDDKDDFYLAFDPTVLADLSNPGSSGELDDPVLRKVLCGASAYVLSEVGKGGRRWVILNLTHLIWEAAVRLELTGVTTIAAFADALLAWAASFDWRVADGIDPEA</sequence>
<keyword evidence="2" id="KW-1185">Reference proteome</keyword>
<accession>A0A285R350</accession>
<proteinExistence type="predicted"/>
<organism evidence="1 2">
    <name type="scientific">Sphingomonas guangdongensis</name>
    <dbReference type="NCBI Taxonomy" id="1141890"/>
    <lineage>
        <taxon>Bacteria</taxon>
        <taxon>Pseudomonadati</taxon>
        <taxon>Pseudomonadota</taxon>
        <taxon>Alphaproteobacteria</taxon>
        <taxon>Sphingomonadales</taxon>
        <taxon>Sphingomonadaceae</taxon>
        <taxon>Sphingomonas</taxon>
    </lineage>
</organism>
<dbReference type="Proteomes" id="UP000219494">
    <property type="component" value="Unassembled WGS sequence"/>
</dbReference>
<gene>
    <name evidence="1" type="ORF">SAMN06297144_3455</name>
</gene>
<evidence type="ECO:0000313" key="1">
    <source>
        <dbReference type="EMBL" id="SOB88304.1"/>
    </source>
</evidence>